<feature type="transmembrane region" description="Helical" evidence="1">
    <location>
        <begin position="137"/>
        <end position="153"/>
    </location>
</feature>
<evidence type="ECO:0000256" key="1">
    <source>
        <dbReference type="SAM" id="Phobius"/>
    </source>
</evidence>
<keyword evidence="1" id="KW-0472">Membrane</keyword>
<accession>A0A3N4JEG2</accession>
<keyword evidence="1" id="KW-0812">Transmembrane</keyword>
<proteinExistence type="predicted"/>
<keyword evidence="1" id="KW-1133">Transmembrane helix</keyword>
<evidence type="ECO:0000313" key="3">
    <source>
        <dbReference type="Proteomes" id="UP000276215"/>
    </source>
</evidence>
<dbReference type="EMBL" id="ML120412">
    <property type="protein sequence ID" value="RPA96645.1"/>
    <property type="molecule type" value="Genomic_DNA"/>
</dbReference>
<dbReference type="Proteomes" id="UP000276215">
    <property type="component" value="Unassembled WGS sequence"/>
</dbReference>
<gene>
    <name evidence="2" type="ORF">L873DRAFT_1205598</name>
</gene>
<feature type="transmembrane region" description="Helical" evidence="1">
    <location>
        <begin position="54"/>
        <end position="75"/>
    </location>
</feature>
<name>A0A3N4JEG2_9PEZI</name>
<evidence type="ECO:0000313" key="2">
    <source>
        <dbReference type="EMBL" id="RPA96645.1"/>
    </source>
</evidence>
<feature type="transmembrane region" description="Helical" evidence="1">
    <location>
        <begin position="160"/>
        <end position="180"/>
    </location>
</feature>
<keyword evidence="3" id="KW-1185">Reference proteome</keyword>
<reference evidence="2 3" key="1">
    <citation type="journal article" date="2018" name="Nat. Ecol. Evol.">
        <title>Pezizomycetes genomes reveal the molecular basis of ectomycorrhizal truffle lifestyle.</title>
        <authorList>
            <person name="Murat C."/>
            <person name="Payen T."/>
            <person name="Noel B."/>
            <person name="Kuo A."/>
            <person name="Morin E."/>
            <person name="Chen J."/>
            <person name="Kohler A."/>
            <person name="Krizsan K."/>
            <person name="Balestrini R."/>
            <person name="Da Silva C."/>
            <person name="Montanini B."/>
            <person name="Hainaut M."/>
            <person name="Levati E."/>
            <person name="Barry K.W."/>
            <person name="Belfiori B."/>
            <person name="Cichocki N."/>
            <person name="Clum A."/>
            <person name="Dockter R.B."/>
            <person name="Fauchery L."/>
            <person name="Guy J."/>
            <person name="Iotti M."/>
            <person name="Le Tacon F."/>
            <person name="Lindquist E.A."/>
            <person name="Lipzen A."/>
            <person name="Malagnac F."/>
            <person name="Mello A."/>
            <person name="Molinier V."/>
            <person name="Miyauchi S."/>
            <person name="Poulain J."/>
            <person name="Riccioni C."/>
            <person name="Rubini A."/>
            <person name="Sitrit Y."/>
            <person name="Splivallo R."/>
            <person name="Traeger S."/>
            <person name="Wang M."/>
            <person name="Zifcakova L."/>
            <person name="Wipf D."/>
            <person name="Zambonelli A."/>
            <person name="Paolocci F."/>
            <person name="Nowrousian M."/>
            <person name="Ottonello S."/>
            <person name="Baldrian P."/>
            <person name="Spatafora J.W."/>
            <person name="Henrissat B."/>
            <person name="Nagy L.G."/>
            <person name="Aury J.M."/>
            <person name="Wincker P."/>
            <person name="Grigoriev I.V."/>
            <person name="Bonfante P."/>
            <person name="Martin F.M."/>
        </authorList>
    </citation>
    <scope>NUCLEOTIDE SEQUENCE [LARGE SCALE GENOMIC DNA]</scope>
    <source>
        <strain evidence="2 3">120613-1</strain>
    </source>
</reference>
<dbReference type="AlphaFoldDB" id="A0A3N4JEG2"/>
<sequence>MCQDTHDDFFFSSSEISPKGLKKIIIIIIIIEESNKLHYQHNATISRFIFLKTYFALFPITSMLFVAVKLCVPRYTKHSWGYMIARSNDATGATARVVKKKNFFYIYSAHLIQLPCRRRVYNKFDFHYTTECTDTNIILYSICVTVNLFFFLLRSGQSVCCLAVWLSGMLIIIQCKVLHYGD</sequence>
<protein>
    <submittedName>
        <fullName evidence="2">Uncharacterized protein</fullName>
    </submittedName>
</protein>
<organism evidence="2 3">
    <name type="scientific">Choiromyces venosus 120613-1</name>
    <dbReference type="NCBI Taxonomy" id="1336337"/>
    <lineage>
        <taxon>Eukaryota</taxon>
        <taxon>Fungi</taxon>
        <taxon>Dikarya</taxon>
        <taxon>Ascomycota</taxon>
        <taxon>Pezizomycotina</taxon>
        <taxon>Pezizomycetes</taxon>
        <taxon>Pezizales</taxon>
        <taxon>Tuberaceae</taxon>
        <taxon>Choiromyces</taxon>
    </lineage>
</organism>